<dbReference type="InterPro" id="IPR050277">
    <property type="entry name" value="Sodium:Solute_Symporter"/>
</dbReference>
<gene>
    <name evidence="15" type="ORF">Megvenef_00276</name>
</gene>
<evidence type="ECO:0000256" key="12">
    <source>
        <dbReference type="ARBA" id="ARBA00033708"/>
    </source>
</evidence>
<accession>A0ABU5NAX1</accession>
<dbReference type="Gene3D" id="1.20.1730.10">
    <property type="entry name" value="Sodium/glucose cotransporter"/>
    <property type="match status" value="1"/>
</dbReference>
<dbReference type="PANTHER" id="PTHR48086">
    <property type="entry name" value="SODIUM/PROLINE SYMPORTER-RELATED"/>
    <property type="match status" value="1"/>
</dbReference>
<dbReference type="PANTHER" id="PTHR48086:SF3">
    <property type="entry name" value="SODIUM_PROLINE SYMPORTER"/>
    <property type="match status" value="1"/>
</dbReference>
<feature type="transmembrane region" description="Helical" evidence="14">
    <location>
        <begin position="414"/>
        <end position="433"/>
    </location>
</feature>
<proteinExistence type="inferred from homology"/>
<evidence type="ECO:0000256" key="6">
    <source>
        <dbReference type="ARBA" id="ARBA00022847"/>
    </source>
</evidence>
<keyword evidence="11" id="KW-0739">Sodium transport</keyword>
<dbReference type="Pfam" id="PF00474">
    <property type="entry name" value="SSF"/>
    <property type="match status" value="1"/>
</dbReference>
<keyword evidence="8" id="KW-0915">Sodium</keyword>
<dbReference type="RefSeq" id="WP_322776220.1">
    <property type="nucleotide sequence ID" value="NZ_JARJFB010000011.1"/>
</dbReference>
<reference evidence="15 16" key="1">
    <citation type="submission" date="2023-03" db="EMBL/GenBank/DDBJ databases">
        <title>Host association and intracellularity evolved multiple times independently in the Rickettsiales.</title>
        <authorList>
            <person name="Castelli M."/>
            <person name="Nardi T."/>
            <person name="Gammuto L."/>
            <person name="Bellinzona G."/>
            <person name="Sabaneyeva E."/>
            <person name="Potekhin A."/>
            <person name="Serra V."/>
            <person name="Petroni G."/>
            <person name="Sassera D."/>
        </authorList>
    </citation>
    <scope>NUCLEOTIDE SEQUENCE [LARGE SCALE GENOMIC DNA]</scope>
    <source>
        <strain evidence="15 16">Sr 2-6</strain>
    </source>
</reference>
<feature type="transmembrane region" description="Helical" evidence="14">
    <location>
        <begin position="44"/>
        <end position="61"/>
    </location>
</feature>
<evidence type="ECO:0000313" key="15">
    <source>
        <dbReference type="EMBL" id="MEA0970317.1"/>
    </source>
</evidence>
<feature type="transmembrane region" description="Helical" evidence="14">
    <location>
        <begin position="231"/>
        <end position="255"/>
    </location>
</feature>
<evidence type="ECO:0000256" key="3">
    <source>
        <dbReference type="ARBA" id="ARBA00022448"/>
    </source>
</evidence>
<name>A0ABU5NAX1_9RICK</name>
<feature type="transmembrane region" description="Helical" evidence="14">
    <location>
        <begin position="73"/>
        <end position="93"/>
    </location>
</feature>
<comment type="subcellular location">
    <subcellularLocation>
        <location evidence="1">Cell membrane</location>
        <topology evidence="1">Multi-pass membrane protein</topology>
    </subcellularLocation>
</comment>
<evidence type="ECO:0000256" key="13">
    <source>
        <dbReference type="RuleBase" id="RU362091"/>
    </source>
</evidence>
<feature type="transmembrane region" description="Helical" evidence="14">
    <location>
        <begin position="267"/>
        <end position="289"/>
    </location>
</feature>
<dbReference type="EMBL" id="JARJFB010000011">
    <property type="protein sequence ID" value="MEA0970317.1"/>
    <property type="molecule type" value="Genomic_DNA"/>
</dbReference>
<keyword evidence="4" id="KW-1003">Cell membrane</keyword>
<keyword evidence="7 14" id="KW-1133">Transmembrane helix</keyword>
<evidence type="ECO:0000256" key="8">
    <source>
        <dbReference type="ARBA" id="ARBA00023053"/>
    </source>
</evidence>
<evidence type="ECO:0000256" key="2">
    <source>
        <dbReference type="ARBA" id="ARBA00006434"/>
    </source>
</evidence>
<evidence type="ECO:0000256" key="9">
    <source>
        <dbReference type="ARBA" id="ARBA00023065"/>
    </source>
</evidence>
<feature type="transmembrane region" description="Helical" evidence="14">
    <location>
        <begin position="440"/>
        <end position="459"/>
    </location>
</feature>
<dbReference type="CDD" id="cd10322">
    <property type="entry name" value="SLC5sbd"/>
    <property type="match status" value="1"/>
</dbReference>
<keyword evidence="3" id="KW-0813">Transport</keyword>
<evidence type="ECO:0000256" key="7">
    <source>
        <dbReference type="ARBA" id="ARBA00022989"/>
    </source>
</evidence>
<feature type="transmembrane region" description="Helical" evidence="14">
    <location>
        <begin position="385"/>
        <end position="408"/>
    </location>
</feature>
<organism evidence="15 16">
    <name type="scientific">Candidatus Megaera venefica</name>
    <dbReference type="NCBI Taxonomy" id="2055910"/>
    <lineage>
        <taxon>Bacteria</taxon>
        <taxon>Pseudomonadati</taxon>
        <taxon>Pseudomonadota</taxon>
        <taxon>Alphaproteobacteria</taxon>
        <taxon>Rickettsiales</taxon>
        <taxon>Rickettsiaceae</taxon>
        <taxon>Candidatus Megaera</taxon>
    </lineage>
</organism>
<protein>
    <submittedName>
        <fullName evidence="15">Sodium:solute symporter family protein</fullName>
    </submittedName>
</protein>
<feature type="transmembrane region" description="Helical" evidence="14">
    <location>
        <begin position="310"/>
        <end position="330"/>
    </location>
</feature>
<evidence type="ECO:0000256" key="5">
    <source>
        <dbReference type="ARBA" id="ARBA00022692"/>
    </source>
</evidence>
<comment type="catalytic activity">
    <reaction evidence="12">
        <text>L-proline(in) + Na(+)(in) = L-proline(out) + Na(+)(out)</text>
        <dbReference type="Rhea" id="RHEA:28967"/>
        <dbReference type="ChEBI" id="CHEBI:29101"/>
        <dbReference type="ChEBI" id="CHEBI:60039"/>
    </reaction>
</comment>
<evidence type="ECO:0000313" key="16">
    <source>
        <dbReference type="Proteomes" id="UP001291687"/>
    </source>
</evidence>
<dbReference type="Proteomes" id="UP001291687">
    <property type="component" value="Unassembled WGS sequence"/>
</dbReference>
<comment type="similarity">
    <text evidence="2 13">Belongs to the sodium:solute symporter (SSF) (TC 2.A.21) family.</text>
</comment>
<comment type="caution">
    <text evidence="15">The sequence shown here is derived from an EMBL/GenBank/DDBJ whole genome shotgun (WGS) entry which is preliminary data.</text>
</comment>
<evidence type="ECO:0000256" key="10">
    <source>
        <dbReference type="ARBA" id="ARBA00023136"/>
    </source>
</evidence>
<keyword evidence="6" id="KW-0769">Symport</keyword>
<evidence type="ECO:0000256" key="4">
    <source>
        <dbReference type="ARBA" id="ARBA00022475"/>
    </source>
</evidence>
<sequence>MHFSIDIVIFIAFLVGNLAFGLWTSRGVNTLRGYAIGDKDFSTATLVATIVATWISGEFFFTSIAESYATGIGFIYTALLGDILGLFLIGVVFAPRMAEFLGKLSVAEAMGGLYGNSVRIITSISGFIGVAGIIAVQLKIAGLLFEYALGVEPVYGVILSGIVITLYSSLGGIKSVTLTDVVQFATFGVVIPVIAYFLLGKIENTQLITETLRNNPAFDHKVIFSFSNPQIYFYITLFLWGVIPSFNPAIFQRIAMAHDTKQASSSFIIASFVCLFLAAIVCWIGILVLSSHPNMSESEIFKFILTNSGWIIGFKGVILIGIMAMVMSTVDSYINASAVLIAHDLRQSLNITFIKNELFATRIGSMLIGLVSILFAMRQGSFMELFIWASMFYMPVVSVPFILAILGFRSSTKAVLIGMGAGFFVAMVWELFFKVNGIGGLVPGIFANISFFFAAHYLLKQKGGWVGIKDQTPLIQIREERSEQRKRLWQNVKSFSFIEACIKNTPTGDGLMFFLGLFVMISAFASVTSTPQNIQEHYAYLLDIFYPIVLCSTSALMSYPLWLASWRKTKALGIIWNCIMF</sequence>
<keyword evidence="5 14" id="KW-0812">Transmembrane</keyword>
<dbReference type="PROSITE" id="PS50283">
    <property type="entry name" value="NA_SOLUT_SYMP_3"/>
    <property type="match status" value="1"/>
</dbReference>
<keyword evidence="10 14" id="KW-0472">Membrane</keyword>
<dbReference type="InterPro" id="IPR001734">
    <property type="entry name" value="Na/solute_symporter"/>
</dbReference>
<feature type="transmembrane region" description="Helical" evidence="14">
    <location>
        <begin position="7"/>
        <end position="24"/>
    </location>
</feature>
<evidence type="ECO:0000256" key="14">
    <source>
        <dbReference type="SAM" id="Phobius"/>
    </source>
</evidence>
<keyword evidence="9" id="KW-0406">Ion transport</keyword>
<evidence type="ECO:0000256" key="1">
    <source>
        <dbReference type="ARBA" id="ARBA00004651"/>
    </source>
</evidence>
<feature type="transmembrane region" description="Helical" evidence="14">
    <location>
        <begin position="511"/>
        <end position="528"/>
    </location>
</feature>
<feature type="transmembrane region" description="Helical" evidence="14">
    <location>
        <begin position="540"/>
        <end position="562"/>
    </location>
</feature>
<feature type="transmembrane region" description="Helical" evidence="14">
    <location>
        <begin position="181"/>
        <end position="199"/>
    </location>
</feature>
<feature type="transmembrane region" description="Helical" evidence="14">
    <location>
        <begin position="147"/>
        <end position="169"/>
    </location>
</feature>
<dbReference type="InterPro" id="IPR038377">
    <property type="entry name" value="Na/Glc_symporter_sf"/>
</dbReference>
<keyword evidence="16" id="KW-1185">Reference proteome</keyword>
<evidence type="ECO:0000256" key="11">
    <source>
        <dbReference type="ARBA" id="ARBA00023201"/>
    </source>
</evidence>
<feature type="transmembrane region" description="Helical" evidence="14">
    <location>
        <begin position="113"/>
        <end position="135"/>
    </location>
</feature>